<evidence type="ECO:0000256" key="1">
    <source>
        <dbReference type="SAM" id="MobiDB-lite"/>
    </source>
</evidence>
<organism evidence="3 4">
    <name type="scientific">Meganyctiphanes norvegica</name>
    <name type="common">Northern krill</name>
    <name type="synonym">Thysanopoda norvegica</name>
    <dbReference type="NCBI Taxonomy" id="48144"/>
    <lineage>
        <taxon>Eukaryota</taxon>
        <taxon>Metazoa</taxon>
        <taxon>Ecdysozoa</taxon>
        <taxon>Arthropoda</taxon>
        <taxon>Crustacea</taxon>
        <taxon>Multicrustacea</taxon>
        <taxon>Malacostraca</taxon>
        <taxon>Eumalacostraca</taxon>
        <taxon>Eucarida</taxon>
        <taxon>Euphausiacea</taxon>
        <taxon>Euphausiidae</taxon>
        <taxon>Meganyctiphanes</taxon>
    </lineage>
</organism>
<reference evidence="3 4" key="1">
    <citation type="submission" date="2024-05" db="EMBL/GenBank/DDBJ databases">
        <authorList>
            <person name="Wallberg A."/>
        </authorList>
    </citation>
    <scope>NUCLEOTIDE SEQUENCE [LARGE SCALE GENOMIC DNA]</scope>
</reference>
<accession>A0AAV2RU98</accession>
<gene>
    <name evidence="3" type="ORF">MNOR_LOCUS28643</name>
</gene>
<evidence type="ECO:0000313" key="3">
    <source>
        <dbReference type="EMBL" id="CAL4140611.1"/>
    </source>
</evidence>
<feature type="chain" id="PRO_5043550847" evidence="2">
    <location>
        <begin position="23"/>
        <end position="273"/>
    </location>
</feature>
<comment type="caution">
    <text evidence="3">The sequence shown here is derived from an EMBL/GenBank/DDBJ whole genome shotgun (WGS) entry which is preliminary data.</text>
</comment>
<evidence type="ECO:0000313" key="4">
    <source>
        <dbReference type="Proteomes" id="UP001497623"/>
    </source>
</evidence>
<feature type="region of interest" description="Disordered" evidence="1">
    <location>
        <begin position="153"/>
        <end position="203"/>
    </location>
</feature>
<keyword evidence="4" id="KW-1185">Reference proteome</keyword>
<feature type="non-terminal residue" evidence="3">
    <location>
        <position position="1"/>
    </location>
</feature>
<keyword evidence="2" id="KW-0732">Signal</keyword>
<dbReference type="AlphaFoldDB" id="A0AAV2RU98"/>
<feature type="signal peptide" evidence="2">
    <location>
        <begin position="1"/>
        <end position="22"/>
    </location>
</feature>
<dbReference type="EMBL" id="CAXKWB010031956">
    <property type="protein sequence ID" value="CAL4140611.1"/>
    <property type="molecule type" value="Genomic_DNA"/>
</dbReference>
<proteinExistence type="predicted"/>
<sequence>HLNTDNMRSLVLLCFLLGVAVAQQQAPGTLNVNKHLMELNQAHLPKDPNNLAATQQFLKEFARLKALADAAPDIQTHEQFPQAAAPTQQQQPVRQQVQRQPVQLQQQQHRFAAPVRTQARVQAPVQSPIQNPRAPTAAFDITSEIGKLLQSVQARNPSTPQAPSRPVALPAGAHASQQAGRHSGFRQPTGFRQQAPRTTITQSNIIPINNAQGLVINPRKFSGPLAHELPAAVNGPVQHTQFTPEVAAAHQALAAAHRNIIQQQIALQPQQGK</sequence>
<protein>
    <submittedName>
        <fullName evidence="3">Uncharacterized protein</fullName>
    </submittedName>
</protein>
<feature type="compositionally biased region" description="Polar residues" evidence="1">
    <location>
        <begin position="190"/>
        <end position="203"/>
    </location>
</feature>
<evidence type="ECO:0000256" key="2">
    <source>
        <dbReference type="SAM" id="SignalP"/>
    </source>
</evidence>
<dbReference type="Proteomes" id="UP001497623">
    <property type="component" value="Unassembled WGS sequence"/>
</dbReference>
<name>A0AAV2RU98_MEGNR</name>
<feature type="compositionally biased region" description="Polar residues" evidence="1">
    <location>
        <begin position="153"/>
        <end position="162"/>
    </location>
</feature>